<dbReference type="EMBL" id="BARS01004033">
    <property type="protein sequence ID" value="GAF72001.1"/>
    <property type="molecule type" value="Genomic_DNA"/>
</dbReference>
<organism evidence="1">
    <name type="scientific">marine sediment metagenome</name>
    <dbReference type="NCBI Taxonomy" id="412755"/>
    <lineage>
        <taxon>unclassified sequences</taxon>
        <taxon>metagenomes</taxon>
        <taxon>ecological metagenomes</taxon>
    </lineage>
</organism>
<comment type="caution">
    <text evidence="1">The sequence shown here is derived from an EMBL/GenBank/DDBJ whole genome shotgun (WGS) entry which is preliminary data.</text>
</comment>
<feature type="non-terminal residue" evidence="1">
    <location>
        <position position="439"/>
    </location>
</feature>
<accession>X0SA25</accession>
<dbReference type="AlphaFoldDB" id="X0SA25"/>
<evidence type="ECO:0008006" key="2">
    <source>
        <dbReference type="Google" id="ProtNLM"/>
    </source>
</evidence>
<sequence>MITLDVQCPDHLRTVFDERPFLRVTSDVGHQARDSLLMWLVGGRNGVWLSDHPDDAEQALRDKFALYPRVDTGHVVFTEPSKLTRTTWQRVVVERTDFDVRLLDAAEIRVLESDQRLVTSVDSLGLSFEDRIELLREVRLGSNTNYDEYELIASVTRESYFTFVEEFWGQVIAETPVWNWHISFIADELQKLAERVFKNLSKLYDLIINVPPGSTKSTLCSIMFSPWTWTRMPSTRFLGGSYAAPLAMDLSRRGRDVVLSDKYRRTFPEIELSPDQKAKAHFINTKGGSRYSFGMQGTVMGMHAHFIGVDDPLNPEKAVSEKELAKANRVMSETLFTRKVDKEVTPTILIMQRLHQNDCTQHMLDTYDDVRHVCLPAEDDENVKPTELRARYVDGLLDPYRLSKKVLASEFKALGEFGYAGQFAQRPAPRGGAMFKVGR</sequence>
<proteinExistence type="predicted"/>
<name>X0SA25_9ZZZZ</name>
<evidence type="ECO:0000313" key="1">
    <source>
        <dbReference type="EMBL" id="GAF72001.1"/>
    </source>
</evidence>
<reference evidence="1" key="1">
    <citation type="journal article" date="2014" name="Front. Microbiol.">
        <title>High frequency of phylogenetically diverse reductive dehalogenase-homologous genes in deep subseafloor sedimentary metagenomes.</title>
        <authorList>
            <person name="Kawai M."/>
            <person name="Futagami T."/>
            <person name="Toyoda A."/>
            <person name="Takaki Y."/>
            <person name="Nishi S."/>
            <person name="Hori S."/>
            <person name="Arai W."/>
            <person name="Tsubouchi T."/>
            <person name="Morono Y."/>
            <person name="Uchiyama I."/>
            <person name="Ito T."/>
            <person name="Fujiyama A."/>
            <person name="Inagaki F."/>
            <person name="Takami H."/>
        </authorList>
    </citation>
    <scope>NUCLEOTIDE SEQUENCE</scope>
    <source>
        <strain evidence="1">Expedition CK06-06</strain>
    </source>
</reference>
<gene>
    <name evidence="1" type="ORF">S01H1_07862</name>
</gene>
<protein>
    <recommendedName>
        <fullName evidence="2">Terminase large subunit gp17-like C-terminal domain-containing protein</fullName>
    </recommendedName>
</protein>